<dbReference type="AlphaFoldDB" id="A0A4Q0Y5V7"/>
<proteinExistence type="predicted"/>
<keyword evidence="3" id="KW-1185">Reference proteome</keyword>
<reference evidence="2 3" key="1">
    <citation type="submission" date="2017-10" db="EMBL/GenBank/DDBJ databases">
        <title>Genomics of the genus Arcobacter.</title>
        <authorList>
            <person name="Perez-Cataluna A."/>
            <person name="Figueras M.J."/>
        </authorList>
    </citation>
    <scope>NUCLEOTIDE SEQUENCE [LARGE SCALE GENOMIC DNA]</scope>
    <source>
        <strain evidence="2 3">DSM 24636</strain>
    </source>
</reference>
<dbReference type="EMBL" id="PDKO01000001">
    <property type="protein sequence ID" value="RXJ64754.1"/>
    <property type="molecule type" value="Genomic_DNA"/>
</dbReference>
<organism evidence="2 3">
    <name type="scientific">Halarcobacter anaerophilus</name>
    <dbReference type="NCBI Taxonomy" id="877500"/>
    <lineage>
        <taxon>Bacteria</taxon>
        <taxon>Pseudomonadati</taxon>
        <taxon>Campylobacterota</taxon>
        <taxon>Epsilonproteobacteria</taxon>
        <taxon>Campylobacterales</taxon>
        <taxon>Arcobacteraceae</taxon>
        <taxon>Halarcobacter</taxon>
    </lineage>
</organism>
<name>A0A4Q0Y5V7_9BACT</name>
<evidence type="ECO:0000313" key="2">
    <source>
        <dbReference type="EMBL" id="RXJ64754.1"/>
    </source>
</evidence>
<dbReference type="InterPro" id="IPR002654">
    <property type="entry name" value="Glyco_trans_25"/>
</dbReference>
<dbReference type="Proteomes" id="UP000290191">
    <property type="component" value="Unassembled WGS sequence"/>
</dbReference>
<dbReference type="Pfam" id="PF01755">
    <property type="entry name" value="Glyco_transf_25"/>
    <property type="match status" value="1"/>
</dbReference>
<evidence type="ECO:0000313" key="3">
    <source>
        <dbReference type="Proteomes" id="UP000290191"/>
    </source>
</evidence>
<accession>A0A4Q0Y5V7</accession>
<protein>
    <recommendedName>
        <fullName evidence="1">Glycosyl transferase family 25 domain-containing protein</fullName>
    </recommendedName>
</protein>
<dbReference type="CDD" id="cd06532">
    <property type="entry name" value="Glyco_transf_25"/>
    <property type="match status" value="1"/>
</dbReference>
<comment type="caution">
    <text evidence="2">The sequence shown here is derived from an EMBL/GenBank/DDBJ whole genome shotgun (WGS) entry which is preliminary data.</text>
</comment>
<evidence type="ECO:0000259" key="1">
    <source>
        <dbReference type="Pfam" id="PF01755"/>
    </source>
</evidence>
<gene>
    <name evidence="2" type="ORF">CRV06_02020</name>
</gene>
<feature type="domain" description="Glycosyl transferase family 25" evidence="1">
    <location>
        <begin position="12"/>
        <end position="187"/>
    </location>
</feature>
<sequence length="271" mass="32144">MKYIMDDDLLGIYYISLKKDEQRREKMLNFFPQEFTKMNYVEAIYGKNLMTQEYYSKLIKFFENTGKLITPSELGCLMSHEKALNTFIYSDYKYALILEDDILGSDADIQKIRDFTKKYVGKNFFFHCGGMDGRKSIQYILGHEVNNKGLYLLTSFSIKHLWRACCYAIDKQTAISLLELYKKNIAVADEWNKILPQLNTKVYAANILHHPIELRDSNIECDRKLKNTKINLINFIRKVFVKLINMSNKYFYEFLGYKNIYNRNRKNKKFG</sequence>
<dbReference type="OrthoDB" id="119742at2"/>